<feature type="transmembrane region" description="Helical" evidence="6">
    <location>
        <begin position="330"/>
        <end position="347"/>
    </location>
</feature>
<evidence type="ECO:0000256" key="6">
    <source>
        <dbReference type="SAM" id="Phobius"/>
    </source>
</evidence>
<feature type="transmembrane region" description="Helical" evidence="6">
    <location>
        <begin position="45"/>
        <end position="63"/>
    </location>
</feature>
<protein>
    <submittedName>
        <fullName evidence="7">Oligosaccharide flippase family protein</fullName>
    </submittedName>
</protein>
<feature type="transmembrane region" description="Helical" evidence="6">
    <location>
        <begin position="301"/>
        <end position="324"/>
    </location>
</feature>
<dbReference type="Proteomes" id="UP000830116">
    <property type="component" value="Chromosome"/>
</dbReference>
<evidence type="ECO:0000256" key="4">
    <source>
        <dbReference type="ARBA" id="ARBA00022989"/>
    </source>
</evidence>
<dbReference type="PANTHER" id="PTHR30250">
    <property type="entry name" value="PST FAMILY PREDICTED COLANIC ACID TRANSPORTER"/>
    <property type="match status" value="1"/>
</dbReference>
<dbReference type="EMBL" id="CP093442">
    <property type="protein sequence ID" value="UOF01839.1"/>
    <property type="molecule type" value="Genomic_DNA"/>
</dbReference>
<dbReference type="InterPro" id="IPR050833">
    <property type="entry name" value="Poly_Biosynth_Transport"/>
</dbReference>
<evidence type="ECO:0000256" key="3">
    <source>
        <dbReference type="ARBA" id="ARBA00022692"/>
    </source>
</evidence>
<keyword evidence="8" id="KW-1185">Reference proteome</keyword>
<keyword evidence="3 6" id="KW-0812">Transmembrane</keyword>
<dbReference type="PANTHER" id="PTHR30250:SF11">
    <property type="entry name" value="O-ANTIGEN TRANSPORTER-RELATED"/>
    <property type="match status" value="1"/>
</dbReference>
<organism evidence="7 8">
    <name type="scientific">Bdellovibrio reynosensis</name>
    <dbReference type="NCBI Taxonomy" id="2835041"/>
    <lineage>
        <taxon>Bacteria</taxon>
        <taxon>Pseudomonadati</taxon>
        <taxon>Bdellovibrionota</taxon>
        <taxon>Bdellovibrionia</taxon>
        <taxon>Bdellovibrionales</taxon>
        <taxon>Pseudobdellovibrionaceae</taxon>
        <taxon>Bdellovibrio</taxon>
    </lineage>
</organism>
<keyword evidence="2" id="KW-1003">Cell membrane</keyword>
<name>A0ABY4CAU8_9BACT</name>
<feature type="transmembrane region" description="Helical" evidence="6">
    <location>
        <begin position="424"/>
        <end position="443"/>
    </location>
</feature>
<gene>
    <name evidence="7" type="ORF">MNR06_02585</name>
</gene>
<feature type="transmembrane region" description="Helical" evidence="6">
    <location>
        <begin position="123"/>
        <end position="143"/>
    </location>
</feature>
<reference evidence="7" key="1">
    <citation type="submission" date="2022-03" db="EMBL/GenBank/DDBJ databases">
        <title>Genome Identification and Characterization of new species Bdellovibrio reynosense LBG001 sp. nov. from a Mexico soil sample.</title>
        <authorList>
            <person name="Camilli A."/>
            <person name="Ajao Y."/>
            <person name="Guo X."/>
        </authorList>
    </citation>
    <scope>NUCLEOTIDE SEQUENCE</scope>
    <source>
        <strain evidence="7">LBG001</strain>
    </source>
</reference>
<keyword evidence="5 6" id="KW-0472">Membrane</keyword>
<proteinExistence type="predicted"/>
<feature type="transmembrane region" description="Helical" evidence="6">
    <location>
        <begin position="390"/>
        <end position="412"/>
    </location>
</feature>
<comment type="subcellular location">
    <subcellularLocation>
        <location evidence="1">Cell membrane</location>
        <topology evidence="1">Multi-pass membrane protein</topology>
    </subcellularLocation>
</comment>
<accession>A0ABY4CAU8</accession>
<feature type="transmembrane region" description="Helical" evidence="6">
    <location>
        <begin position="12"/>
        <end position="33"/>
    </location>
</feature>
<evidence type="ECO:0000313" key="7">
    <source>
        <dbReference type="EMBL" id="UOF01839.1"/>
    </source>
</evidence>
<feature type="transmembrane region" description="Helical" evidence="6">
    <location>
        <begin position="449"/>
        <end position="467"/>
    </location>
</feature>
<keyword evidence="4 6" id="KW-1133">Transmembrane helix</keyword>
<evidence type="ECO:0000256" key="1">
    <source>
        <dbReference type="ARBA" id="ARBA00004651"/>
    </source>
</evidence>
<evidence type="ECO:0000313" key="8">
    <source>
        <dbReference type="Proteomes" id="UP000830116"/>
    </source>
</evidence>
<evidence type="ECO:0000256" key="2">
    <source>
        <dbReference type="ARBA" id="ARBA00022475"/>
    </source>
</evidence>
<dbReference type="RefSeq" id="WP_243538458.1">
    <property type="nucleotide sequence ID" value="NZ_CP093442.1"/>
</dbReference>
<sequence>MIQNEGKSPERLIFLAGARIFGLIFSFLIPMYLGRHLEVETYGTYKQVMLIFWFSQVALNFGFDDSVNYFLRWDRKNFSLYAFNALIFNFVVTSLLALGLSIYRVEIAGLLNNPDLAQYIPLLGLLIVVSISSAQVEGFLINLNRFKARLYLDAGTEFLKSVAILSGFLFFHSITVALIFLVFLMVLRFVWMLSILHSHKVEQGLRYKDAGGFFKAQARFGVPLGISRIIQNILNMENLFVSSFFSVVQFTYYSVGCFENPLINSVRASLYELVNIDLVDNVKSKDFDKAAQTWRQMNRTLFLIVIPFTVYMTFFAKEIIVFIFSDKYLASVPFFMLFNLYVVVTCLNPEPLFRATSNTGTALKIKVFGVVMGLILIIGGAYWFGPMAVLVGKIIAVAFINISGLIIGARFIQSKARNLFVWRDLALALALSTVLSALIKYIFLEYQWYPFWILAASFSLYFLGMFVSGVKTNLIKTQEVEYVQKFVFKIVHKLNPLKGRAYNG</sequence>
<feature type="transmembrane region" description="Helical" evidence="6">
    <location>
        <begin position="367"/>
        <end position="384"/>
    </location>
</feature>
<dbReference type="Pfam" id="PF13440">
    <property type="entry name" value="Polysacc_synt_3"/>
    <property type="match status" value="1"/>
</dbReference>
<feature type="transmembrane region" description="Helical" evidence="6">
    <location>
        <begin position="83"/>
        <end position="103"/>
    </location>
</feature>
<evidence type="ECO:0000256" key="5">
    <source>
        <dbReference type="ARBA" id="ARBA00023136"/>
    </source>
</evidence>